<reference evidence="2" key="1">
    <citation type="submission" date="2012-04" db="EMBL/GenBank/DDBJ databases">
        <title>The Genome Sequence of Loa loa.</title>
        <authorList>
            <consortium name="The Broad Institute Genome Sequencing Platform"/>
            <consortium name="Broad Institute Genome Sequencing Center for Infectious Disease"/>
            <person name="Nutman T.B."/>
            <person name="Fink D.L."/>
            <person name="Russ C."/>
            <person name="Young S."/>
            <person name="Zeng Q."/>
            <person name="Gargeya S."/>
            <person name="Alvarado L."/>
            <person name="Berlin A."/>
            <person name="Chapman S.B."/>
            <person name="Chen Z."/>
            <person name="Freedman E."/>
            <person name="Gellesch M."/>
            <person name="Goldberg J."/>
            <person name="Griggs A."/>
            <person name="Gujja S."/>
            <person name="Heilman E.R."/>
            <person name="Heiman D."/>
            <person name="Howarth C."/>
            <person name="Mehta T."/>
            <person name="Neiman D."/>
            <person name="Pearson M."/>
            <person name="Roberts A."/>
            <person name="Saif S."/>
            <person name="Shea T."/>
            <person name="Shenoy N."/>
            <person name="Sisk P."/>
            <person name="Stolte C."/>
            <person name="Sykes S."/>
            <person name="White J."/>
            <person name="Yandava C."/>
            <person name="Haas B."/>
            <person name="Henn M.R."/>
            <person name="Nusbaum C."/>
            <person name="Birren B."/>
        </authorList>
    </citation>
    <scope>NUCLEOTIDE SEQUENCE [LARGE SCALE GENOMIC DNA]</scope>
</reference>
<name>A0A1S0U7L0_LOALO</name>
<protein>
    <recommendedName>
        <fullName evidence="3">Secreted protein</fullName>
    </recommendedName>
</protein>
<evidence type="ECO:0000313" key="2">
    <source>
        <dbReference type="EMBL" id="EFO26340.1"/>
    </source>
</evidence>
<organism evidence="2">
    <name type="scientific">Loa loa</name>
    <name type="common">Eye worm</name>
    <name type="synonym">Filaria loa</name>
    <dbReference type="NCBI Taxonomy" id="7209"/>
    <lineage>
        <taxon>Eukaryota</taxon>
        <taxon>Metazoa</taxon>
        <taxon>Ecdysozoa</taxon>
        <taxon>Nematoda</taxon>
        <taxon>Chromadorea</taxon>
        <taxon>Rhabditida</taxon>
        <taxon>Spirurina</taxon>
        <taxon>Spiruromorpha</taxon>
        <taxon>Filarioidea</taxon>
        <taxon>Onchocercidae</taxon>
        <taxon>Loa</taxon>
    </lineage>
</organism>
<dbReference type="KEGG" id="loa:LOAG_02138"/>
<keyword evidence="1" id="KW-0732">Signal</keyword>
<feature type="chain" id="PRO_5010298230" description="Secreted protein" evidence="1">
    <location>
        <begin position="23"/>
        <end position="131"/>
    </location>
</feature>
<dbReference type="RefSeq" id="XP_003137724.1">
    <property type="nucleotide sequence ID" value="XM_003137676.1"/>
</dbReference>
<proteinExistence type="predicted"/>
<feature type="signal peptide" evidence="1">
    <location>
        <begin position="1"/>
        <end position="22"/>
    </location>
</feature>
<dbReference type="InParanoid" id="A0A1S0U7L0"/>
<accession>A0A1S0U7L0</accession>
<dbReference type="PROSITE" id="PS51257">
    <property type="entry name" value="PROKAR_LIPOPROTEIN"/>
    <property type="match status" value="1"/>
</dbReference>
<dbReference type="CTD" id="9939523"/>
<gene>
    <name evidence="2" type="ORF">LOAG_02138</name>
</gene>
<evidence type="ECO:0008006" key="3">
    <source>
        <dbReference type="Google" id="ProtNLM"/>
    </source>
</evidence>
<dbReference type="GeneID" id="9939523"/>
<evidence type="ECO:0000256" key="1">
    <source>
        <dbReference type="SAM" id="SignalP"/>
    </source>
</evidence>
<dbReference type="AlphaFoldDB" id="A0A1S0U7L0"/>
<dbReference type="EMBL" id="JH712096">
    <property type="protein sequence ID" value="EFO26340.1"/>
    <property type="molecule type" value="Genomic_DNA"/>
</dbReference>
<sequence length="131" mass="14597">MRYCAPEVGLSYLWILVISCSASIHYPEPTHVKHPASPTIMSSSIVQLCSVADQPFLGATSTPLIHLSSRVIQRSMKRTAFVIFITLTMRRVEHNFSSNTAPFSIAQMKASDKIARNAVRNSSNRDRAWSC</sequence>